<dbReference type="EMBL" id="CP056775">
    <property type="protein sequence ID" value="QRR01674.1"/>
    <property type="molecule type" value="Genomic_DNA"/>
</dbReference>
<dbReference type="RefSeq" id="WP_204655505.1">
    <property type="nucleotide sequence ID" value="NZ_CP056775.1"/>
</dbReference>
<keyword evidence="1" id="KW-0472">Membrane</keyword>
<evidence type="ECO:0000313" key="3">
    <source>
        <dbReference type="Proteomes" id="UP000612680"/>
    </source>
</evidence>
<feature type="transmembrane region" description="Helical" evidence="1">
    <location>
        <begin position="139"/>
        <end position="160"/>
    </location>
</feature>
<keyword evidence="1" id="KW-1133">Transmembrane helix</keyword>
<dbReference type="Proteomes" id="UP000612680">
    <property type="component" value="Chromosome"/>
</dbReference>
<organism evidence="2 3">
    <name type="scientific">Dyadobacter sandarakinus</name>
    <dbReference type="NCBI Taxonomy" id="2747268"/>
    <lineage>
        <taxon>Bacteria</taxon>
        <taxon>Pseudomonadati</taxon>
        <taxon>Bacteroidota</taxon>
        <taxon>Cytophagia</taxon>
        <taxon>Cytophagales</taxon>
        <taxon>Spirosomataceae</taxon>
        <taxon>Dyadobacter</taxon>
    </lineage>
</organism>
<feature type="transmembrane region" description="Helical" evidence="1">
    <location>
        <begin position="297"/>
        <end position="320"/>
    </location>
</feature>
<proteinExistence type="predicted"/>
<feature type="transmembrane region" description="Helical" evidence="1">
    <location>
        <begin position="356"/>
        <end position="377"/>
    </location>
</feature>
<sequence length="565" mass="64584">MTKKAFTIILSLILLIPVLVYFTVWDYYAINIPKWDDHAFKAFIIEYAAAPGWQGKLKALLRQHNEHRVALTRAFAWLDFSMTGHLNYRHMMMAGNILLLGFIPLWWELLKKNKKPFSALIPVPFLWLTLAFWENMYWGMAAIQNFGVVTLVLWTLYLCIKPDVIPFCLAIVLSVLTVLTSGNGLLVLPLGALLLFLTHNRKRFALWLVISAVQLFAYFYWYQKTEAIPEPKASVLQLGEGFMAFLGSFAESIPVADHFKMCFFLGVVLFLVAVSIASTTLFRIVRNKYSQKFERITDLFCLGAILFILGTALIVVYSRAGSGLDGLITSRYKIYSVLLLLVAYLYVVIPIRGSFLSPYITAIVFLAVTFNVFSYHYHLVDAYNLRKMQVTDQFNWTFANKNLSAPADTSFAANIIEKTPVVYEHWLPLVELADRQHYAGTTRGLTQLIDATTFKPGSNSLSIANSSFTSQRLQDSGIYIVLSSPKRFYIYPAYRTRNKSRKELFLKQYYFAPGYHTEIPYAGMEKGTYKLALLRQEGDDTGILFSDKTLKITHQIERPKVKVNW</sequence>
<name>A0ABX7I6E7_9BACT</name>
<reference evidence="2 3" key="1">
    <citation type="submission" date="2020-06" db="EMBL/GenBank/DDBJ databases">
        <title>Dyadobacter sandarakinus sp. nov., isolated from the soil of the Arctic Yellow River Station.</title>
        <authorList>
            <person name="Zhang Y."/>
            <person name="Peng F."/>
        </authorList>
    </citation>
    <scope>NUCLEOTIDE SEQUENCE [LARGE SCALE GENOMIC DNA]</scope>
    <source>
        <strain evidence="2 3">Q3-56</strain>
    </source>
</reference>
<feature type="transmembrane region" description="Helical" evidence="1">
    <location>
        <begin position="332"/>
        <end position="349"/>
    </location>
</feature>
<keyword evidence="1" id="KW-0812">Transmembrane</keyword>
<feature type="transmembrane region" description="Helical" evidence="1">
    <location>
        <begin position="204"/>
        <end position="221"/>
    </location>
</feature>
<protein>
    <submittedName>
        <fullName evidence="2">Uncharacterized protein</fullName>
    </submittedName>
</protein>
<feature type="transmembrane region" description="Helical" evidence="1">
    <location>
        <begin position="91"/>
        <end position="110"/>
    </location>
</feature>
<accession>A0ABX7I6E7</accession>
<keyword evidence="3" id="KW-1185">Reference proteome</keyword>
<gene>
    <name evidence="2" type="ORF">HWI92_12535</name>
</gene>
<feature type="transmembrane region" description="Helical" evidence="1">
    <location>
        <begin position="263"/>
        <end position="285"/>
    </location>
</feature>
<evidence type="ECO:0000313" key="2">
    <source>
        <dbReference type="EMBL" id="QRR01674.1"/>
    </source>
</evidence>
<evidence type="ECO:0000256" key="1">
    <source>
        <dbReference type="SAM" id="Phobius"/>
    </source>
</evidence>
<feature type="transmembrane region" description="Helical" evidence="1">
    <location>
        <begin position="7"/>
        <end position="28"/>
    </location>
</feature>
<feature type="transmembrane region" description="Helical" evidence="1">
    <location>
        <begin position="167"/>
        <end position="198"/>
    </location>
</feature>
<feature type="transmembrane region" description="Helical" evidence="1">
    <location>
        <begin position="117"/>
        <end position="133"/>
    </location>
</feature>